<dbReference type="PANTHER" id="PTHR47968">
    <property type="entry name" value="CENTROMERE PROTEIN E"/>
    <property type="match status" value="1"/>
</dbReference>
<comment type="subunit">
    <text evidence="9">Oligomer composed of two heavy chains and two light chains.</text>
</comment>
<dbReference type="PROSITE" id="PS00411">
    <property type="entry name" value="KINESIN_MOTOR_1"/>
    <property type="match status" value="1"/>
</dbReference>
<dbReference type="SUPFAM" id="SSF52540">
    <property type="entry name" value="P-loop containing nucleoside triphosphate hydrolases"/>
    <property type="match status" value="1"/>
</dbReference>
<dbReference type="GO" id="GO:0098957">
    <property type="term" value="P:anterograde axonal transport of mitochondrion"/>
    <property type="evidence" value="ECO:0007669"/>
    <property type="project" value="UniProtKB-ARBA"/>
</dbReference>
<reference evidence="15 16" key="1">
    <citation type="journal article" date="2016" name="Nat. Commun.">
        <title>Extremotolerant tardigrade genome and improved radiotolerance of human cultured cells by tardigrade-unique protein.</title>
        <authorList>
            <person name="Hashimoto T."/>
            <person name="Horikawa D.D."/>
            <person name="Saito Y."/>
            <person name="Kuwahara H."/>
            <person name="Kozuka-Hata H."/>
            <person name="Shin-I T."/>
            <person name="Minakuchi Y."/>
            <person name="Ohishi K."/>
            <person name="Motoyama A."/>
            <person name="Aizu T."/>
            <person name="Enomoto A."/>
            <person name="Kondo K."/>
            <person name="Tanaka S."/>
            <person name="Hara Y."/>
            <person name="Koshikawa S."/>
            <person name="Sagara H."/>
            <person name="Miura T."/>
            <person name="Yokobori S."/>
            <person name="Miyagawa K."/>
            <person name="Suzuki Y."/>
            <person name="Kubo T."/>
            <person name="Oyama M."/>
            <person name="Kohara Y."/>
            <person name="Fujiyama A."/>
            <person name="Arakawa K."/>
            <person name="Katayama T."/>
            <person name="Toyoda A."/>
            <person name="Kunieda T."/>
        </authorList>
    </citation>
    <scope>NUCLEOTIDE SEQUENCE [LARGE SCALE GENOMIC DNA]</scope>
    <source>
        <strain evidence="15 16">YOKOZUNA-1</strain>
    </source>
</reference>
<comment type="caution">
    <text evidence="15">The sequence shown here is derived from an EMBL/GenBank/DDBJ whole genome shotgun (WGS) entry which is preliminary data.</text>
</comment>
<dbReference type="CDD" id="cd23649">
    <property type="entry name" value="Khc_CBD_cc"/>
    <property type="match status" value="1"/>
</dbReference>
<keyword evidence="8" id="KW-0206">Cytoskeleton</keyword>
<feature type="coiled-coil region" evidence="12">
    <location>
        <begin position="917"/>
        <end position="979"/>
    </location>
</feature>
<name>A0A1D1V353_RAMVA</name>
<keyword evidence="6 12" id="KW-0175">Coiled coil</keyword>
<evidence type="ECO:0000256" key="6">
    <source>
        <dbReference type="ARBA" id="ARBA00023054"/>
    </source>
</evidence>
<evidence type="ECO:0000256" key="11">
    <source>
        <dbReference type="PROSITE-ProRule" id="PRU00283"/>
    </source>
</evidence>
<feature type="domain" description="Kinesin motor" evidence="14">
    <location>
        <begin position="22"/>
        <end position="340"/>
    </location>
</feature>
<keyword evidence="3" id="KW-0493">Microtubule</keyword>
<evidence type="ECO:0000256" key="4">
    <source>
        <dbReference type="ARBA" id="ARBA00022741"/>
    </source>
</evidence>
<dbReference type="GO" id="GO:0007292">
    <property type="term" value="P:female gamete generation"/>
    <property type="evidence" value="ECO:0007669"/>
    <property type="project" value="UniProtKB-ARBA"/>
</dbReference>
<dbReference type="InterPro" id="IPR036961">
    <property type="entry name" value="Kinesin_motor_dom_sf"/>
</dbReference>
<dbReference type="GO" id="GO:0008017">
    <property type="term" value="F:microtubule binding"/>
    <property type="evidence" value="ECO:0007669"/>
    <property type="project" value="InterPro"/>
</dbReference>
<comment type="similarity">
    <text evidence="11">Belongs to the TRAFAC class myosin-kinesin ATPase superfamily. Kinesin family.</text>
</comment>
<accession>A0A1D1V353</accession>
<dbReference type="GO" id="GO:1904115">
    <property type="term" value="C:axon cytoplasm"/>
    <property type="evidence" value="ECO:0007669"/>
    <property type="project" value="GOC"/>
</dbReference>
<evidence type="ECO:0000256" key="10">
    <source>
        <dbReference type="ARBA" id="ARBA00069521"/>
    </source>
</evidence>
<evidence type="ECO:0000256" key="7">
    <source>
        <dbReference type="ARBA" id="ARBA00023175"/>
    </source>
</evidence>
<evidence type="ECO:0000256" key="12">
    <source>
        <dbReference type="SAM" id="Coils"/>
    </source>
</evidence>
<evidence type="ECO:0000256" key="1">
    <source>
        <dbReference type="ARBA" id="ARBA00004245"/>
    </source>
</evidence>
<dbReference type="PROSITE" id="PS50067">
    <property type="entry name" value="KINESIN_MOTOR_2"/>
    <property type="match status" value="1"/>
</dbReference>
<dbReference type="OrthoDB" id="3176171at2759"/>
<feature type="coiled-coil region" evidence="12">
    <location>
        <begin position="462"/>
        <end position="566"/>
    </location>
</feature>
<dbReference type="GO" id="GO:0005871">
    <property type="term" value="C:kinesin complex"/>
    <property type="evidence" value="ECO:0007669"/>
    <property type="project" value="UniProtKB-ARBA"/>
</dbReference>
<dbReference type="GO" id="GO:0005874">
    <property type="term" value="C:microtubule"/>
    <property type="evidence" value="ECO:0007669"/>
    <property type="project" value="UniProtKB-KW"/>
</dbReference>
<dbReference type="CDD" id="cd01369">
    <property type="entry name" value="KISc_KHC_KIF5"/>
    <property type="match status" value="1"/>
</dbReference>
<dbReference type="AlphaFoldDB" id="A0A1D1V353"/>
<dbReference type="InterPro" id="IPR027417">
    <property type="entry name" value="P-loop_NTPase"/>
</dbReference>
<evidence type="ECO:0000256" key="3">
    <source>
        <dbReference type="ARBA" id="ARBA00022701"/>
    </source>
</evidence>
<comment type="subcellular location">
    <subcellularLocation>
        <location evidence="1">Cytoplasm</location>
        <location evidence="1">Cytoskeleton</location>
    </subcellularLocation>
</comment>
<dbReference type="PANTHER" id="PTHR47968:SF36">
    <property type="entry name" value="KINESIN HEAVY CHAIN ISOFORM X1"/>
    <property type="match status" value="1"/>
</dbReference>
<dbReference type="GO" id="GO:0048489">
    <property type="term" value="P:synaptic vesicle transport"/>
    <property type="evidence" value="ECO:0007669"/>
    <property type="project" value="UniProtKB-ARBA"/>
</dbReference>
<gene>
    <name evidence="15" type="primary">RvY_07638-1</name>
    <name evidence="15" type="synonym">RvY_07638.1</name>
    <name evidence="15" type="ORF">RvY_07638</name>
</gene>
<feature type="coiled-coil region" evidence="12">
    <location>
        <begin position="770"/>
        <end position="885"/>
    </location>
</feature>
<evidence type="ECO:0000256" key="9">
    <source>
        <dbReference type="ARBA" id="ARBA00064588"/>
    </source>
</evidence>
<evidence type="ECO:0000313" key="15">
    <source>
        <dbReference type="EMBL" id="GAU96151.1"/>
    </source>
</evidence>
<dbReference type="InterPro" id="IPR019821">
    <property type="entry name" value="Kinesin_motor_CS"/>
</dbReference>
<dbReference type="FunFam" id="3.40.850.10:FF:000067">
    <property type="entry name" value="Kinesin-like protein"/>
    <property type="match status" value="1"/>
</dbReference>
<proteinExistence type="inferred from homology"/>
<sequence>MAAAVDMAASTTVEHVEPAVCSIKVVCRIRPLNDAEERSKSQFIFTNIADDSLTVGGKTYNYDKVFHPKTPQEKVYTETARQIVKDVLSGYNGTIFAYGQTSSGKTHTMEGVLDDTDRMGIIPRIVQDIFNHIYSMDENLEFHIKVSYFEIYMDKIRDLLDVSKNNLVVHEDKNKVPYVKGVTERFVSSPEEVMDVIDEGKENRHVSVTNMNEHSSRSHSVFLIDVRQENLKTQKKLSGKLYLVDLAGSEKVSKTGAEGNTLDEAKNINKSLSALGNVIAALAEGAKSHIPYRDSKLTRILQESLGGNARTTIITCVSPASYNESETKSTLLFGQRAKTIKNTVVVNEELTADEWRRLYEKERDKSLKYRVYISKLETELTRWRNGDRVGKDEQVTMAQLASMTASTTSLPEIQASSPALPSLELLSESAGGRMSAAAPAKSSLSSQPLSEGAKASSIADGKDAFEKERAEMYRQLDEKDDELAAQSETINQMKEQLLEKQQELLQLRRDMDLQQMDLLRVTKDWDASKGENKEIMQALEELAAQYEKTKTEVGEKIAELDQLSEDNAKNRVALQQASLELQQAHDISQNQRRRTVEILSNVAGEINDIGQILSAISGPNSYQIQLPFSMDSAVKNEKLDEDFMVTKLQMSRLKSDIRNFVQKLTQLEATHGDSQKRIEKMEKELAESTLRTTQAESKLKSLNDIIKSHDEKKQQLEQQIDSLNEELTRLNAQEQVKSHQLADTHNSAVEAQVREAELKKTVDTQMQLQRDQHQKQVTALREEIHQKEAAIEELRDLTEKSNLAREQLQLEFNKLKAEDMEKTTKLQEFINQRDLAEQAKQDLKGMEEAVTKELQQLYNLRRLFVDELQNRMKKTQIHQQALLQQQNKENNPKNAMAELEADDDMETGGSLAQKQKVAFLENNLEQLTRIHKQLVRDNADLRCEIPKLEKRMRSTMDRVKTLEQALKDAREVAVRDRQRYSYEVERIKEAVRQKNIQRRGHAPQIAKAIRGGGQSQTIGISGPGPSGDSVPKVSKLTDSDITSALKRQSATASSAAAGINPSSSMGTFKTPERQPLIPKQDPK</sequence>
<dbReference type="GO" id="GO:0007097">
    <property type="term" value="P:nuclear migration"/>
    <property type="evidence" value="ECO:0007669"/>
    <property type="project" value="UniProtKB-ARBA"/>
</dbReference>
<organism evidence="15 16">
    <name type="scientific">Ramazzottius varieornatus</name>
    <name type="common">Water bear</name>
    <name type="synonym">Tardigrade</name>
    <dbReference type="NCBI Taxonomy" id="947166"/>
    <lineage>
        <taxon>Eukaryota</taxon>
        <taxon>Metazoa</taxon>
        <taxon>Ecdysozoa</taxon>
        <taxon>Tardigrada</taxon>
        <taxon>Eutardigrada</taxon>
        <taxon>Parachela</taxon>
        <taxon>Hypsibioidea</taxon>
        <taxon>Ramazzottiidae</taxon>
        <taxon>Ramazzottius</taxon>
    </lineage>
</organism>
<protein>
    <recommendedName>
        <fullName evidence="10">Kinesin heavy chain</fullName>
    </recommendedName>
</protein>
<evidence type="ECO:0000256" key="8">
    <source>
        <dbReference type="ARBA" id="ARBA00023212"/>
    </source>
</evidence>
<dbReference type="GO" id="GO:0030951">
    <property type="term" value="P:establishment or maintenance of microtubule cytoskeleton polarity"/>
    <property type="evidence" value="ECO:0007669"/>
    <property type="project" value="UniProtKB-ARBA"/>
</dbReference>
<dbReference type="Gene3D" id="3.40.850.10">
    <property type="entry name" value="Kinesin motor domain"/>
    <property type="match status" value="1"/>
</dbReference>
<keyword evidence="4 11" id="KW-0547">Nucleotide-binding</keyword>
<dbReference type="EMBL" id="BDGG01000003">
    <property type="protein sequence ID" value="GAU96151.1"/>
    <property type="molecule type" value="Genomic_DNA"/>
</dbReference>
<dbReference type="Proteomes" id="UP000186922">
    <property type="component" value="Unassembled WGS sequence"/>
</dbReference>
<dbReference type="InterPro" id="IPR001752">
    <property type="entry name" value="Kinesin_motor_dom"/>
</dbReference>
<feature type="binding site" evidence="11">
    <location>
        <begin position="99"/>
        <end position="106"/>
    </location>
    <ligand>
        <name>ATP</name>
        <dbReference type="ChEBI" id="CHEBI:30616"/>
    </ligand>
</feature>
<dbReference type="Pfam" id="PF00225">
    <property type="entry name" value="Kinesin"/>
    <property type="match status" value="1"/>
</dbReference>
<keyword evidence="16" id="KW-1185">Reference proteome</keyword>
<feature type="compositionally biased region" description="Polar residues" evidence="13">
    <location>
        <begin position="1039"/>
        <end position="1067"/>
    </location>
</feature>
<dbReference type="PRINTS" id="PR00380">
    <property type="entry name" value="KINESINHEAVY"/>
</dbReference>
<dbReference type="InterPro" id="IPR027640">
    <property type="entry name" value="Kinesin-like_fam"/>
</dbReference>
<feature type="region of interest" description="Disordered" evidence="13">
    <location>
        <begin position="437"/>
        <end position="462"/>
    </location>
</feature>
<dbReference type="SMART" id="SM00129">
    <property type="entry name" value="KISc"/>
    <property type="match status" value="1"/>
</dbReference>
<feature type="compositionally biased region" description="Low complexity" evidence="13">
    <location>
        <begin position="437"/>
        <end position="450"/>
    </location>
</feature>
<dbReference type="InterPro" id="IPR059182">
    <property type="entry name" value="Khc_C"/>
</dbReference>
<evidence type="ECO:0000313" key="16">
    <source>
        <dbReference type="Proteomes" id="UP000186922"/>
    </source>
</evidence>
<evidence type="ECO:0000256" key="5">
    <source>
        <dbReference type="ARBA" id="ARBA00022840"/>
    </source>
</evidence>
<dbReference type="GO" id="GO:0005524">
    <property type="term" value="F:ATP binding"/>
    <property type="evidence" value="ECO:0007669"/>
    <property type="project" value="UniProtKB-UniRule"/>
</dbReference>
<evidence type="ECO:0000259" key="14">
    <source>
        <dbReference type="PROSITE" id="PS50067"/>
    </source>
</evidence>
<evidence type="ECO:0000256" key="13">
    <source>
        <dbReference type="SAM" id="MobiDB-lite"/>
    </source>
</evidence>
<feature type="region of interest" description="Disordered" evidence="13">
    <location>
        <begin position="1008"/>
        <end position="1083"/>
    </location>
</feature>
<evidence type="ECO:0000256" key="2">
    <source>
        <dbReference type="ARBA" id="ARBA00022490"/>
    </source>
</evidence>
<keyword evidence="5 11" id="KW-0067">ATP-binding</keyword>
<keyword evidence="2" id="KW-0963">Cytoplasm</keyword>
<dbReference type="GO" id="GO:0003777">
    <property type="term" value="F:microtubule motor activity"/>
    <property type="evidence" value="ECO:0007669"/>
    <property type="project" value="InterPro"/>
</dbReference>
<feature type="coiled-coil region" evidence="12">
    <location>
        <begin position="650"/>
        <end position="740"/>
    </location>
</feature>
<keyword evidence="7 11" id="KW-0505">Motor protein</keyword>
<dbReference type="STRING" id="947166.A0A1D1V353"/>